<dbReference type="PANTHER" id="PTHR48047:SF182">
    <property type="entry name" value="GLYCOSYLTRANSFERASE"/>
    <property type="match status" value="1"/>
</dbReference>
<dbReference type="EC" id="2.4.1.-" evidence="5"/>
<evidence type="ECO:0000256" key="3">
    <source>
        <dbReference type="ARBA" id="ARBA00023241"/>
    </source>
</evidence>
<dbReference type="InterPro" id="IPR035595">
    <property type="entry name" value="UDP_glycos_trans_CS"/>
</dbReference>
<keyword evidence="3" id="KW-0284">Flavonoid biosynthesis</keyword>
<evidence type="ECO:0000256" key="2">
    <source>
        <dbReference type="ARBA" id="ARBA00022679"/>
    </source>
</evidence>
<gene>
    <name evidence="6" type="ORF">RHSIM_RhsimUnG0004700</name>
</gene>
<proteinExistence type="inferred from homology"/>
<dbReference type="PROSITE" id="PS00375">
    <property type="entry name" value="UDPGT"/>
    <property type="match status" value="1"/>
</dbReference>
<dbReference type="Gene3D" id="3.40.50.2000">
    <property type="entry name" value="Glycogen Phosphorylase B"/>
    <property type="match status" value="2"/>
</dbReference>
<evidence type="ECO:0000313" key="7">
    <source>
        <dbReference type="Proteomes" id="UP000626092"/>
    </source>
</evidence>
<dbReference type="CDD" id="cd03784">
    <property type="entry name" value="GT1_Gtf-like"/>
    <property type="match status" value="1"/>
</dbReference>
<protein>
    <recommendedName>
        <fullName evidence="5">Glycosyltransferase</fullName>
        <ecNumber evidence="5">2.4.1.-</ecNumber>
    </recommendedName>
</protein>
<dbReference type="AlphaFoldDB" id="A0A834FX38"/>
<dbReference type="Proteomes" id="UP000626092">
    <property type="component" value="Unassembled WGS sequence"/>
</dbReference>
<sequence>MVGSRTPLMMNMGVVITLVKLFGRKLEKRNKWEPLKDDVEFGHFIPMIDMAKLLAQNGPTVTIITTPLIAARFRHTIDLATASGLPLRLLDFTFPSAKAGLPKGCETLETVTSPDLLKKFFGAIYMLQQPFQQLLERLEPKPTCMIVDKYITWAAETARLFRIPRIVFDVMSCFYLLCFHTLHVSEVHENVPESEPFVLPNFPDTIVLTKAQLPGLFNPGSLDGVHVKEFRERVRVAEAEACGIVLNTFEELEHRYVNEIRKVNRGKIWCIGPLSLCNKDSSEKAQRGDKASIDEIECLKWLDEQEAGSVVYACLGSISRLSSPQLIELGLGLELSKRPFVWVIRGDEKAKEVYKWIEGDGFEERVKGRGLIIRGWAPQVLILDHQSVGAFLTHCGWNSTLEGVCAGVPMVTWPIFAEQFINEKLVGVVLETGVSVGARAAVQMFEEDKSGVAVKREAVRKAVEKVMGGGAEAEERRKRAREFGEMAKKAVEEGGSSNLNVKSLIQDIMEQVIGMGPTEDHQ</sequence>
<dbReference type="SUPFAM" id="SSF53756">
    <property type="entry name" value="UDP-Glycosyltransferase/glycogen phosphorylase"/>
    <property type="match status" value="1"/>
</dbReference>
<keyword evidence="7" id="KW-1185">Reference proteome</keyword>
<evidence type="ECO:0000313" key="6">
    <source>
        <dbReference type="EMBL" id="KAF7117039.1"/>
    </source>
</evidence>
<comment type="caution">
    <text evidence="6">The sequence shown here is derived from an EMBL/GenBank/DDBJ whole genome shotgun (WGS) entry which is preliminary data.</text>
</comment>
<dbReference type="Pfam" id="PF00201">
    <property type="entry name" value="UDPGT"/>
    <property type="match status" value="1"/>
</dbReference>
<comment type="similarity">
    <text evidence="1 4">Belongs to the UDP-glycosyltransferase family.</text>
</comment>
<reference evidence="6" key="1">
    <citation type="submission" date="2019-11" db="EMBL/GenBank/DDBJ databases">
        <authorList>
            <person name="Liu Y."/>
            <person name="Hou J."/>
            <person name="Li T.-Q."/>
            <person name="Guan C.-H."/>
            <person name="Wu X."/>
            <person name="Wu H.-Z."/>
            <person name="Ling F."/>
            <person name="Zhang R."/>
            <person name="Shi X.-G."/>
            <person name="Ren J.-P."/>
            <person name="Chen E.-F."/>
            <person name="Sun J.-M."/>
        </authorList>
    </citation>
    <scope>NUCLEOTIDE SEQUENCE</scope>
    <source>
        <strain evidence="6">Adult_tree_wgs_1</strain>
        <tissue evidence="6">Leaves</tissue>
    </source>
</reference>
<evidence type="ECO:0000256" key="5">
    <source>
        <dbReference type="RuleBase" id="RU362057"/>
    </source>
</evidence>
<keyword evidence="2 4" id="KW-0808">Transferase</keyword>
<dbReference type="GO" id="GO:0035251">
    <property type="term" value="F:UDP-glucosyltransferase activity"/>
    <property type="evidence" value="ECO:0007669"/>
    <property type="project" value="TreeGrafter"/>
</dbReference>
<dbReference type="EMBL" id="WJXA01000022">
    <property type="protein sequence ID" value="KAF7117039.1"/>
    <property type="molecule type" value="Genomic_DNA"/>
</dbReference>
<dbReference type="GO" id="GO:0009813">
    <property type="term" value="P:flavonoid biosynthetic process"/>
    <property type="evidence" value="ECO:0007669"/>
    <property type="project" value="UniProtKB-KW"/>
</dbReference>
<evidence type="ECO:0000256" key="4">
    <source>
        <dbReference type="RuleBase" id="RU003718"/>
    </source>
</evidence>
<dbReference type="InterPro" id="IPR002213">
    <property type="entry name" value="UDP_glucos_trans"/>
</dbReference>
<dbReference type="FunFam" id="3.40.50.2000:FF:000047">
    <property type="entry name" value="Glycosyltransferase"/>
    <property type="match status" value="1"/>
</dbReference>
<accession>A0A834FX38</accession>
<organism evidence="6 7">
    <name type="scientific">Rhododendron simsii</name>
    <name type="common">Sims's rhododendron</name>
    <dbReference type="NCBI Taxonomy" id="118357"/>
    <lineage>
        <taxon>Eukaryota</taxon>
        <taxon>Viridiplantae</taxon>
        <taxon>Streptophyta</taxon>
        <taxon>Embryophyta</taxon>
        <taxon>Tracheophyta</taxon>
        <taxon>Spermatophyta</taxon>
        <taxon>Magnoliopsida</taxon>
        <taxon>eudicotyledons</taxon>
        <taxon>Gunneridae</taxon>
        <taxon>Pentapetalae</taxon>
        <taxon>asterids</taxon>
        <taxon>Ericales</taxon>
        <taxon>Ericaceae</taxon>
        <taxon>Ericoideae</taxon>
        <taxon>Rhodoreae</taxon>
        <taxon>Rhododendron</taxon>
    </lineage>
</organism>
<name>A0A834FX38_RHOSS</name>
<dbReference type="OrthoDB" id="5835829at2759"/>
<keyword evidence="4" id="KW-0328">Glycosyltransferase</keyword>
<dbReference type="PANTHER" id="PTHR48047">
    <property type="entry name" value="GLYCOSYLTRANSFERASE"/>
    <property type="match status" value="1"/>
</dbReference>
<evidence type="ECO:0000256" key="1">
    <source>
        <dbReference type="ARBA" id="ARBA00009995"/>
    </source>
</evidence>